<evidence type="ECO:0000313" key="3">
    <source>
        <dbReference type="Proteomes" id="UP001501777"/>
    </source>
</evidence>
<evidence type="ECO:0000313" key="2">
    <source>
        <dbReference type="EMBL" id="GAA2522637.1"/>
    </source>
</evidence>
<dbReference type="InterPro" id="IPR038721">
    <property type="entry name" value="IS701-like_DDE_dom"/>
</dbReference>
<sequence>MGTAGRESGLRSILCSVTEWISAKTVVVSLVHQGVLQDTFSEVPCFRTELYACLTAGGDALFELCDALLCTDGPAQTLVDLALAPELRRGHGALYARLNQGRIDVTRLRRALASVPLPRTADDGRVVLAADVSPWLRPDANTCPGRAFCHTFGHGGVKRQMIPGWLYSVVACCCRTRALRLLSCLKKSFSSCSSSV</sequence>
<feature type="domain" description="Transposase IS701-like DDE" evidence="1">
    <location>
        <begin position="49"/>
        <end position="176"/>
    </location>
</feature>
<accession>A0ABN3NIN7</accession>
<comment type="caution">
    <text evidence="2">The sequence shown here is derived from an EMBL/GenBank/DDBJ whole genome shotgun (WGS) entry which is preliminary data.</text>
</comment>
<protein>
    <recommendedName>
        <fullName evidence="1">Transposase IS701-like DDE domain-containing protein</fullName>
    </recommendedName>
</protein>
<keyword evidence="3" id="KW-1185">Reference proteome</keyword>
<dbReference type="Pfam" id="PF13546">
    <property type="entry name" value="DDE_5"/>
    <property type="match status" value="1"/>
</dbReference>
<evidence type="ECO:0000259" key="1">
    <source>
        <dbReference type="Pfam" id="PF13546"/>
    </source>
</evidence>
<dbReference type="EMBL" id="BAAASG010000029">
    <property type="protein sequence ID" value="GAA2522637.1"/>
    <property type="molecule type" value="Genomic_DNA"/>
</dbReference>
<reference evidence="2 3" key="1">
    <citation type="journal article" date="2019" name="Int. J. Syst. Evol. Microbiol.">
        <title>The Global Catalogue of Microorganisms (GCM) 10K type strain sequencing project: providing services to taxonomists for standard genome sequencing and annotation.</title>
        <authorList>
            <consortium name="The Broad Institute Genomics Platform"/>
            <consortium name="The Broad Institute Genome Sequencing Center for Infectious Disease"/>
            <person name="Wu L."/>
            <person name="Ma J."/>
        </authorList>
    </citation>
    <scope>NUCLEOTIDE SEQUENCE [LARGE SCALE GENOMIC DNA]</scope>
    <source>
        <strain evidence="2 3">JCM 4395</strain>
    </source>
</reference>
<organism evidence="2 3">
    <name type="scientific">Streptomyces longisporus</name>
    <dbReference type="NCBI Taxonomy" id="1948"/>
    <lineage>
        <taxon>Bacteria</taxon>
        <taxon>Bacillati</taxon>
        <taxon>Actinomycetota</taxon>
        <taxon>Actinomycetes</taxon>
        <taxon>Kitasatosporales</taxon>
        <taxon>Streptomycetaceae</taxon>
        <taxon>Streptomyces</taxon>
    </lineage>
</organism>
<gene>
    <name evidence="2" type="ORF">GCM10010276_87110</name>
</gene>
<name>A0ABN3NIN7_STRLO</name>
<dbReference type="Proteomes" id="UP001501777">
    <property type="component" value="Unassembled WGS sequence"/>
</dbReference>
<proteinExistence type="predicted"/>